<dbReference type="AlphaFoldDB" id="A0A7T8KGM3"/>
<evidence type="ECO:0000313" key="2">
    <source>
        <dbReference type="Proteomes" id="UP000595437"/>
    </source>
</evidence>
<accession>A0A7T8KGM3</accession>
<reference evidence="2" key="1">
    <citation type="submission" date="2021-01" db="EMBL/GenBank/DDBJ databases">
        <title>Caligus Genome Assembly.</title>
        <authorList>
            <person name="Gallardo-Escarate C."/>
        </authorList>
    </citation>
    <scope>NUCLEOTIDE SEQUENCE [LARGE SCALE GENOMIC DNA]</scope>
</reference>
<sequence>MVPTTNNAVKSKRNTVFSKQLRSASTTLEGSRSVMGWGWGFEEEEAEGWRTSP</sequence>
<keyword evidence="2" id="KW-1185">Reference proteome</keyword>
<dbReference type="Proteomes" id="UP000595437">
    <property type="component" value="Chromosome 5"/>
</dbReference>
<protein>
    <submittedName>
        <fullName evidence="1">Uncharacterized protein</fullName>
    </submittedName>
</protein>
<proteinExistence type="predicted"/>
<organism evidence="1 2">
    <name type="scientific">Caligus rogercresseyi</name>
    <name type="common">Sea louse</name>
    <dbReference type="NCBI Taxonomy" id="217165"/>
    <lineage>
        <taxon>Eukaryota</taxon>
        <taxon>Metazoa</taxon>
        <taxon>Ecdysozoa</taxon>
        <taxon>Arthropoda</taxon>
        <taxon>Crustacea</taxon>
        <taxon>Multicrustacea</taxon>
        <taxon>Hexanauplia</taxon>
        <taxon>Copepoda</taxon>
        <taxon>Siphonostomatoida</taxon>
        <taxon>Caligidae</taxon>
        <taxon>Caligus</taxon>
    </lineage>
</organism>
<name>A0A7T8KGM3_CALRO</name>
<gene>
    <name evidence="1" type="ORF">FKW44_008700</name>
</gene>
<evidence type="ECO:0000313" key="1">
    <source>
        <dbReference type="EMBL" id="QQP55495.1"/>
    </source>
</evidence>
<dbReference type="EMBL" id="CP045894">
    <property type="protein sequence ID" value="QQP55495.1"/>
    <property type="molecule type" value="Genomic_DNA"/>
</dbReference>